<accession>R7ZVW0</accession>
<sequence length="136" mass="15485">MNSEYAFLGRGWSFPPTFDHRTGEVELLSGEADIESSLEILLSTKLGERVMQPSYGCQLDELQFNPLNRTTVTYVSDLIETAILYHEPRIAVEKIKMQEAPGQPGVVLIELDYIIRSTNSRKNLVYPFYKIEANAR</sequence>
<dbReference type="PATRIC" id="fig|1288963.3.peg.1416"/>
<dbReference type="RefSeq" id="WP_010853563.1">
    <property type="nucleotide sequence ID" value="NZ_AQHR01000041.1"/>
</dbReference>
<reference evidence="2 3" key="1">
    <citation type="submission" date="2013-02" db="EMBL/GenBank/DDBJ databases">
        <title>A novel strain isolated from Lonar lake, Maharashtra, India.</title>
        <authorList>
            <person name="Singh A."/>
        </authorList>
    </citation>
    <scope>NUCLEOTIDE SEQUENCE [LARGE SCALE GENOMIC DNA]</scope>
    <source>
        <strain evidence="2 3">AK24</strain>
    </source>
</reference>
<protein>
    <submittedName>
        <fullName evidence="2">GPW/gp25 family protein</fullName>
    </submittedName>
</protein>
<dbReference type="Gene3D" id="3.10.450.40">
    <property type="match status" value="1"/>
</dbReference>
<dbReference type="SUPFAM" id="SSF160719">
    <property type="entry name" value="gpW/gp25-like"/>
    <property type="match status" value="1"/>
</dbReference>
<feature type="domain" description="IraD/Gp25-like" evidence="1">
    <location>
        <begin position="29"/>
        <end position="119"/>
    </location>
</feature>
<dbReference type="Pfam" id="PF04965">
    <property type="entry name" value="GPW_gp25"/>
    <property type="match status" value="1"/>
</dbReference>
<proteinExistence type="predicted"/>
<gene>
    <name evidence="2" type="ORF">ADIS_1419</name>
</gene>
<dbReference type="STRING" id="1232681.ADIS_1419"/>
<dbReference type="Proteomes" id="UP000013909">
    <property type="component" value="Unassembled WGS sequence"/>
</dbReference>
<evidence type="ECO:0000313" key="2">
    <source>
        <dbReference type="EMBL" id="EON78222.1"/>
    </source>
</evidence>
<evidence type="ECO:0000259" key="1">
    <source>
        <dbReference type="Pfam" id="PF04965"/>
    </source>
</evidence>
<dbReference type="OrthoDB" id="9802846at2"/>
<organism evidence="2 3">
    <name type="scientific">Lunatimonas lonarensis</name>
    <dbReference type="NCBI Taxonomy" id="1232681"/>
    <lineage>
        <taxon>Bacteria</taxon>
        <taxon>Pseudomonadati</taxon>
        <taxon>Bacteroidota</taxon>
        <taxon>Cytophagia</taxon>
        <taxon>Cytophagales</taxon>
        <taxon>Cyclobacteriaceae</taxon>
    </lineage>
</organism>
<dbReference type="EMBL" id="AQHR01000041">
    <property type="protein sequence ID" value="EON78222.1"/>
    <property type="molecule type" value="Genomic_DNA"/>
</dbReference>
<evidence type="ECO:0000313" key="3">
    <source>
        <dbReference type="Proteomes" id="UP000013909"/>
    </source>
</evidence>
<dbReference type="InterPro" id="IPR007048">
    <property type="entry name" value="IraD/Gp25-like"/>
</dbReference>
<keyword evidence="3" id="KW-1185">Reference proteome</keyword>
<dbReference type="AlphaFoldDB" id="R7ZVW0"/>
<name>R7ZVW0_9BACT</name>
<comment type="caution">
    <text evidence="2">The sequence shown here is derived from an EMBL/GenBank/DDBJ whole genome shotgun (WGS) entry which is preliminary data.</text>
</comment>